<dbReference type="EMBL" id="RYZI01000219">
    <property type="protein sequence ID" value="RWA08095.1"/>
    <property type="molecule type" value="Genomic_DNA"/>
</dbReference>
<dbReference type="InterPro" id="IPR029058">
    <property type="entry name" value="AB_hydrolase_fold"/>
</dbReference>
<evidence type="ECO:0000259" key="1">
    <source>
        <dbReference type="Pfam" id="PF12697"/>
    </source>
</evidence>
<gene>
    <name evidence="2" type="ORF">EKO27_g7008</name>
</gene>
<dbReference type="InterPro" id="IPR000073">
    <property type="entry name" value="AB_hydrolase_1"/>
</dbReference>
<reference evidence="2 3" key="1">
    <citation type="submission" date="2018-12" db="EMBL/GenBank/DDBJ databases">
        <title>Draft genome sequence of Xylaria grammica IHI A82.</title>
        <authorList>
            <person name="Buettner E."/>
            <person name="Kellner H."/>
        </authorList>
    </citation>
    <scope>NUCLEOTIDE SEQUENCE [LARGE SCALE GENOMIC DNA]</scope>
    <source>
        <strain evidence="2 3">IHI A82</strain>
    </source>
</reference>
<dbReference type="Pfam" id="PF12697">
    <property type="entry name" value="Abhydrolase_6"/>
    <property type="match status" value="1"/>
</dbReference>
<evidence type="ECO:0000313" key="3">
    <source>
        <dbReference type="Proteomes" id="UP000286045"/>
    </source>
</evidence>
<dbReference type="GO" id="GO:0016020">
    <property type="term" value="C:membrane"/>
    <property type="evidence" value="ECO:0007669"/>
    <property type="project" value="TreeGrafter"/>
</dbReference>
<dbReference type="Gene3D" id="3.40.50.1820">
    <property type="entry name" value="alpha/beta hydrolase"/>
    <property type="match status" value="1"/>
</dbReference>
<protein>
    <recommendedName>
        <fullName evidence="1">AB hydrolase-1 domain-containing protein</fullName>
    </recommendedName>
</protein>
<dbReference type="AlphaFoldDB" id="A0A439D0V6"/>
<comment type="caution">
    <text evidence="2">The sequence shown here is derived from an EMBL/GenBank/DDBJ whole genome shotgun (WGS) entry which is preliminary data.</text>
</comment>
<accession>A0A439D0V6</accession>
<evidence type="ECO:0000313" key="2">
    <source>
        <dbReference type="EMBL" id="RWA08095.1"/>
    </source>
</evidence>
<dbReference type="InterPro" id="IPR050266">
    <property type="entry name" value="AB_hydrolase_sf"/>
</dbReference>
<dbReference type="PANTHER" id="PTHR43798:SF33">
    <property type="entry name" value="HYDROLASE, PUTATIVE (AFU_ORTHOLOGUE AFUA_2G14860)-RELATED"/>
    <property type="match status" value="1"/>
</dbReference>
<name>A0A439D0V6_9PEZI</name>
<dbReference type="PANTHER" id="PTHR43798">
    <property type="entry name" value="MONOACYLGLYCEROL LIPASE"/>
    <property type="match status" value="1"/>
</dbReference>
<dbReference type="STRING" id="363999.A0A439D0V6"/>
<dbReference type="Proteomes" id="UP000286045">
    <property type="component" value="Unassembled WGS sequence"/>
</dbReference>
<dbReference type="SUPFAM" id="SSF53474">
    <property type="entry name" value="alpha/beta-Hydrolases"/>
    <property type="match status" value="1"/>
</dbReference>
<keyword evidence="3" id="KW-1185">Reference proteome</keyword>
<feature type="domain" description="AB hydrolase-1" evidence="1">
    <location>
        <begin position="24"/>
        <end position="256"/>
    </location>
</feature>
<proteinExistence type="predicted"/>
<sequence>MTDITEQPAELFHVSMNPSAEETILFLHGLFCSHLEFGLVAPHLTDYHLILVDLPSHSRSHASGPFTLANCAAQVASLIRKHAHNGRAHIVGLSAGGFVGMYLATQHPELVTSLFVSGATPFQGCQHWLATHPRALYPLLAATTTWVPDSTYRWATGRMGLLPHEELHAETQANFSFDMVQLGYGQLAEFTLEGSVLDLARAGVRTLVLAGEVVDDARTAGAMGRLLRENGSPDSKAVLVQGGQHLWDLQFPLLFAEGAKAWIENRELPAELSELK</sequence>
<organism evidence="2 3">
    <name type="scientific">Xylaria grammica</name>
    <dbReference type="NCBI Taxonomy" id="363999"/>
    <lineage>
        <taxon>Eukaryota</taxon>
        <taxon>Fungi</taxon>
        <taxon>Dikarya</taxon>
        <taxon>Ascomycota</taxon>
        <taxon>Pezizomycotina</taxon>
        <taxon>Sordariomycetes</taxon>
        <taxon>Xylariomycetidae</taxon>
        <taxon>Xylariales</taxon>
        <taxon>Xylariaceae</taxon>
        <taxon>Xylaria</taxon>
    </lineage>
</organism>